<feature type="non-terminal residue" evidence="1">
    <location>
        <position position="222"/>
    </location>
</feature>
<organism evidence="1">
    <name type="scientific">marine metagenome</name>
    <dbReference type="NCBI Taxonomy" id="408172"/>
    <lineage>
        <taxon>unclassified sequences</taxon>
        <taxon>metagenomes</taxon>
        <taxon>ecological metagenomes</taxon>
    </lineage>
</organism>
<accession>A0A383AGA4</accession>
<sequence length="222" mass="24294">MLKRTLALITVIFAGSLLVAITAKSDNQMIPSEEVQKMNELRNKMIESKAIEGQNILQKVEKSLIKKYKQSPSRKNKIMGMIQLQKKASSALTPRNEIRIVGEYNGNTNRDCSDCEFDFTAYGSECCDSAWDEYGINCADLEANYNWDCAGCTCPGDQAGECGDGTCNVNEDCETCEADCGVCGECDAGYITDCADNDCCPESWIGDGFADCEDQAYGCDLT</sequence>
<name>A0A383AGA4_9ZZZZ</name>
<dbReference type="AlphaFoldDB" id="A0A383AGA4"/>
<protein>
    <submittedName>
        <fullName evidence="1">Uncharacterized protein</fullName>
    </submittedName>
</protein>
<evidence type="ECO:0000313" key="1">
    <source>
        <dbReference type="EMBL" id="SVE06118.1"/>
    </source>
</evidence>
<dbReference type="EMBL" id="UINC01191458">
    <property type="protein sequence ID" value="SVE06118.1"/>
    <property type="molecule type" value="Genomic_DNA"/>
</dbReference>
<proteinExistence type="predicted"/>
<reference evidence="1" key="1">
    <citation type="submission" date="2018-05" db="EMBL/GenBank/DDBJ databases">
        <authorList>
            <person name="Lanie J.A."/>
            <person name="Ng W.-L."/>
            <person name="Kazmierczak K.M."/>
            <person name="Andrzejewski T.M."/>
            <person name="Davidsen T.M."/>
            <person name="Wayne K.J."/>
            <person name="Tettelin H."/>
            <person name="Glass J.I."/>
            <person name="Rusch D."/>
            <person name="Podicherti R."/>
            <person name="Tsui H.-C.T."/>
            <person name="Winkler M.E."/>
        </authorList>
    </citation>
    <scope>NUCLEOTIDE SEQUENCE</scope>
</reference>
<gene>
    <name evidence="1" type="ORF">METZ01_LOCUS458972</name>
</gene>